<evidence type="ECO:0000313" key="3">
    <source>
        <dbReference type="Proteomes" id="UP000823388"/>
    </source>
</evidence>
<dbReference type="EMBL" id="CM029040">
    <property type="protein sequence ID" value="KAG2637761.1"/>
    <property type="molecule type" value="Genomic_DNA"/>
</dbReference>
<evidence type="ECO:0000313" key="2">
    <source>
        <dbReference type="EMBL" id="KAG2637761.1"/>
    </source>
</evidence>
<dbReference type="Proteomes" id="UP000823388">
    <property type="component" value="Chromosome 2N"/>
</dbReference>
<keyword evidence="3" id="KW-1185">Reference proteome</keyword>
<dbReference type="Gene3D" id="3.60.10.10">
    <property type="entry name" value="Endonuclease/exonuclease/phosphatase"/>
    <property type="match status" value="1"/>
</dbReference>
<dbReference type="InterPro" id="IPR036691">
    <property type="entry name" value="Endo/exonu/phosph_ase_sf"/>
</dbReference>
<proteinExistence type="predicted"/>
<dbReference type="AlphaFoldDB" id="A0A8T0VLS5"/>
<dbReference type="GO" id="GO:0003824">
    <property type="term" value="F:catalytic activity"/>
    <property type="evidence" value="ECO:0007669"/>
    <property type="project" value="InterPro"/>
</dbReference>
<sequence>MLDQKCVLLSWNARGLNNSARRKVVKDLVTKEGCSVVCLQETKLEEITAAIVLETLGQAFVDNFVLFRQ</sequence>
<reference evidence="2" key="1">
    <citation type="submission" date="2020-05" db="EMBL/GenBank/DDBJ databases">
        <title>WGS assembly of Panicum virgatum.</title>
        <authorList>
            <person name="Lovell J.T."/>
            <person name="Jenkins J."/>
            <person name="Shu S."/>
            <person name="Juenger T.E."/>
            <person name="Schmutz J."/>
        </authorList>
    </citation>
    <scope>NUCLEOTIDE SEQUENCE</scope>
    <source>
        <strain evidence="2">AP13</strain>
    </source>
</reference>
<feature type="domain" description="Endonuclease/exonuclease/phosphatase" evidence="1">
    <location>
        <begin position="9"/>
        <end position="46"/>
    </location>
</feature>
<evidence type="ECO:0000259" key="1">
    <source>
        <dbReference type="Pfam" id="PF03372"/>
    </source>
</evidence>
<name>A0A8T0VLS5_PANVG</name>
<protein>
    <recommendedName>
        <fullName evidence="1">Endonuclease/exonuclease/phosphatase domain-containing protein</fullName>
    </recommendedName>
</protein>
<comment type="caution">
    <text evidence="2">The sequence shown here is derived from an EMBL/GenBank/DDBJ whole genome shotgun (WGS) entry which is preliminary data.</text>
</comment>
<dbReference type="Pfam" id="PF03372">
    <property type="entry name" value="Exo_endo_phos"/>
    <property type="match status" value="1"/>
</dbReference>
<dbReference type="SUPFAM" id="SSF56219">
    <property type="entry name" value="DNase I-like"/>
    <property type="match status" value="1"/>
</dbReference>
<organism evidence="2 3">
    <name type="scientific">Panicum virgatum</name>
    <name type="common">Blackwell switchgrass</name>
    <dbReference type="NCBI Taxonomy" id="38727"/>
    <lineage>
        <taxon>Eukaryota</taxon>
        <taxon>Viridiplantae</taxon>
        <taxon>Streptophyta</taxon>
        <taxon>Embryophyta</taxon>
        <taxon>Tracheophyta</taxon>
        <taxon>Spermatophyta</taxon>
        <taxon>Magnoliopsida</taxon>
        <taxon>Liliopsida</taxon>
        <taxon>Poales</taxon>
        <taxon>Poaceae</taxon>
        <taxon>PACMAD clade</taxon>
        <taxon>Panicoideae</taxon>
        <taxon>Panicodae</taxon>
        <taxon>Paniceae</taxon>
        <taxon>Panicinae</taxon>
        <taxon>Panicum</taxon>
        <taxon>Panicum sect. Hiantes</taxon>
    </lineage>
</organism>
<accession>A0A8T0VLS5</accession>
<dbReference type="InterPro" id="IPR005135">
    <property type="entry name" value="Endo/exonuclease/phosphatase"/>
</dbReference>
<gene>
    <name evidence="2" type="ORF">PVAP13_2NG536403</name>
</gene>